<dbReference type="Gene3D" id="2.70.98.10">
    <property type="match status" value="1"/>
</dbReference>
<dbReference type="PANTHER" id="PTHR11122">
    <property type="entry name" value="APOSPORY-ASSOCIATED PROTEIN C-RELATED"/>
    <property type="match status" value="1"/>
</dbReference>
<protein>
    <recommendedName>
        <fullName evidence="3">Galactose mutarotase-like enzyme</fullName>
    </recommendedName>
</protein>
<name>A0ABV7GTA4_9RHOB</name>
<organism evidence="1 2">
    <name type="scientific">Psychromarinibacter halotolerans</name>
    <dbReference type="NCBI Taxonomy" id="1775175"/>
    <lineage>
        <taxon>Bacteria</taxon>
        <taxon>Pseudomonadati</taxon>
        <taxon>Pseudomonadota</taxon>
        <taxon>Alphaproteobacteria</taxon>
        <taxon>Rhodobacterales</taxon>
        <taxon>Paracoccaceae</taxon>
        <taxon>Psychromarinibacter</taxon>
    </lineage>
</organism>
<gene>
    <name evidence="1" type="ORF">ACFOGP_16835</name>
</gene>
<dbReference type="PANTHER" id="PTHR11122:SF13">
    <property type="entry name" value="GLUCOSE-6-PHOSPHATE 1-EPIMERASE"/>
    <property type="match status" value="1"/>
</dbReference>
<proteinExistence type="predicted"/>
<evidence type="ECO:0000313" key="1">
    <source>
        <dbReference type="EMBL" id="MFC3144392.1"/>
    </source>
</evidence>
<dbReference type="Pfam" id="PF01263">
    <property type="entry name" value="Aldose_epim"/>
    <property type="match status" value="1"/>
</dbReference>
<comment type="caution">
    <text evidence="1">The sequence shown here is derived from an EMBL/GenBank/DDBJ whole genome shotgun (WGS) entry which is preliminary data.</text>
</comment>
<dbReference type="RefSeq" id="WP_275633898.1">
    <property type="nucleotide sequence ID" value="NZ_JARGYD010000006.1"/>
</dbReference>
<dbReference type="SUPFAM" id="SSF74650">
    <property type="entry name" value="Galactose mutarotase-like"/>
    <property type="match status" value="1"/>
</dbReference>
<dbReference type="InterPro" id="IPR008183">
    <property type="entry name" value="Aldose_1/G6P_1-epimerase"/>
</dbReference>
<evidence type="ECO:0000313" key="2">
    <source>
        <dbReference type="Proteomes" id="UP001595632"/>
    </source>
</evidence>
<keyword evidence="2" id="KW-1185">Reference proteome</keyword>
<evidence type="ECO:0008006" key="3">
    <source>
        <dbReference type="Google" id="ProtNLM"/>
    </source>
</evidence>
<dbReference type="EMBL" id="JBHRTB010000010">
    <property type="protein sequence ID" value="MFC3144392.1"/>
    <property type="molecule type" value="Genomic_DNA"/>
</dbReference>
<dbReference type="InterPro" id="IPR014718">
    <property type="entry name" value="GH-type_carb-bd"/>
</dbReference>
<accession>A0ABV7GTA4</accession>
<sequence>MTKIDLRCGTVQAAVTTSGAEAVAWSISDRAVLWPGDDRWWPGSAPVLFPVCGASRNGRVRHGETEVTMPLHGFAKDADFSVTAQSDDAVTLSLSDNADTRALFPYPFRLTIRYALSEQTLTQTLTVTNTGDAPMPYALGAHPGFTLADGLGEIGFEKAEAAEVPVIIDRLFSDQRQPSGIDGTRLSLSPALFERVGSLCLLNAASRSLTMTGPDGHGLTATFDGFPHIVLWAPPGAPFVAIEGWTGHGDPTGFDGQFADRPSTSWLSPGGSARYAATFTAF</sequence>
<reference evidence="2" key="1">
    <citation type="journal article" date="2019" name="Int. J. Syst. Evol. Microbiol.">
        <title>The Global Catalogue of Microorganisms (GCM) 10K type strain sequencing project: providing services to taxonomists for standard genome sequencing and annotation.</title>
        <authorList>
            <consortium name="The Broad Institute Genomics Platform"/>
            <consortium name="The Broad Institute Genome Sequencing Center for Infectious Disease"/>
            <person name="Wu L."/>
            <person name="Ma J."/>
        </authorList>
    </citation>
    <scope>NUCLEOTIDE SEQUENCE [LARGE SCALE GENOMIC DNA]</scope>
    <source>
        <strain evidence="2">KCTC 52366</strain>
    </source>
</reference>
<dbReference type="InterPro" id="IPR011013">
    <property type="entry name" value="Gal_mutarotase_sf_dom"/>
</dbReference>
<dbReference type="Proteomes" id="UP001595632">
    <property type="component" value="Unassembled WGS sequence"/>
</dbReference>